<dbReference type="InterPro" id="IPR036890">
    <property type="entry name" value="HATPase_C_sf"/>
</dbReference>
<dbReference type="Gene3D" id="3.30.230.10">
    <property type="match status" value="1"/>
</dbReference>
<dbReference type="InterPro" id="IPR038973">
    <property type="entry name" value="MutL/Mlh/Pms-like"/>
</dbReference>
<dbReference type="Proteomes" id="UP000038010">
    <property type="component" value="Unassembled WGS sequence"/>
</dbReference>
<organism evidence="5 6">
    <name type="scientific">Cyphellophora attinorum</name>
    <dbReference type="NCBI Taxonomy" id="1664694"/>
    <lineage>
        <taxon>Eukaryota</taxon>
        <taxon>Fungi</taxon>
        <taxon>Dikarya</taxon>
        <taxon>Ascomycota</taxon>
        <taxon>Pezizomycotina</taxon>
        <taxon>Eurotiomycetes</taxon>
        <taxon>Chaetothyriomycetidae</taxon>
        <taxon>Chaetothyriales</taxon>
        <taxon>Cyphellophoraceae</taxon>
        <taxon>Cyphellophora</taxon>
    </lineage>
</organism>
<dbReference type="GO" id="GO:0140664">
    <property type="term" value="F:ATP-dependent DNA damage sensor activity"/>
    <property type="evidence" value="ECO:0007669"/>
    <property type="project" value="InterPro"/>
</dbReference>
<evidence type="ECO:0000313" key="6">
    <source>
        <dbReference type="Proteomes" id="UP000038010"/>
    </source>
</evidence>
<feature type="compositionally biased region" description="Low complexity" evidence="3">
    <location>
        <begin position="579"/>
        <end position="592"/>
    </location>
</feature>
<evidence type="ECO:0000259" key="4">
    <source>
        <dbReference type="SMART" id="SM01340"/>
    </source>
</evidence>
<dbReference type="PANTHER" id="PTHR10073:SF41">
    <property type="entry name" value="MISMATCH REPAIR PROTEIN, PUTATIVE (AFU_ORTHOLOGUE AFUA_8G05820)-RELATED"/>
    <property type="match status" value="1"/>
</dbReference>
<dbReference type="EMBL" id="LFJN01000002">
    <property type="protein sequence ID" value="KPI45098.1"/>
    <property type="molecule type" value="Genomic_DNA"/>
</dbReference>
<sequence>MPIAVLPQETVRVLTSSVALNDAVSVVKELVDNALDASATAITIEISTNTIDTIQVKDNGRGIGIEDRQLLCKRGCTSKIRTIEDLTTLGGRSLGFRGEALASVVNTSDAVLITTRIEGEMVGTALKFGANGKMLSSSSASHAVGTTVRVQNFLSNVPVRKQTVLKSTSKILSSIRKLLLSYAFARPETRFTLKVLKAKSDKLNWSYAPGGSKSTLSENAVKIIGKEAASQTIQIHSPDTDSGDTQTMTALVIDPKSDVEKACNIDSYFSVDKRPITTDRDVMRDLHKMYRSYLRNTICDVENIKVSKPFIALQLSCPPECYDVNVEPAKDRIMFYDQKTVIDLFEGMMIATYGELTKNDVTARVPRPAAGPTPFEVLLATPRQMSPVHAKSFATSPTRDGDAGPTDTILANAQSPADKLERRESFDNPWTKAKMNVRLAPKIWATEQPDSPVAEGTNIGSTPSAESTTPRRMSSQDFEQLPTPEPSSDPGQPAYQNPGPPMRRRERQLSDSEAENERPAGSPARGPTLLDGWIRAQQLRSDDVPSQVDNPSSGPATICEPGVGTEDQHMPKKTHRTQDSSTSSTMSMQATSRRGGLVQKPVATPFQRPRLSQFPDTSASQMIPAATRPRAANLHAHHPPLSGPEATSELDDILEFERQKRVVAEQRKQAMRRDKGHRTSASHLEQPSLRSILKVGSNATGHVDTMAGNIEDFSSQFEDDGTDNLVEPPHPRMAAYSDDLSLVKSQPVTSRSAIDRTEHSGDGFEAHFPAKQDLSAEQSATKSFSLSDSDPRSHLFRQREIGNHGNASSAAGLTRTGLKIRRIKTTRLPLEIIPTEYKTNDLAIELMCLGYEDVTAEDGQKLLACLRASAAELKTSDEHVKSGSVSAVDWASCEGKIEGWSRVVAGALQKLKPDIEKREVEREIALSMQNALTQEPQVTT</sequence>
<dbReference type="SUPFAM" id="SSF54211">
    <property type="entry name" value="Ribosomal protein S5 domain 2-like"/>
    <property type="match status" value="1"/>
</dbReference>
<keyword evidence="2" id="KW-0227">DNA damage</keyword>
<feature type="domain" description="DNA mismatch repair protein S5" evidence="4">
    <location>
        <begin position="220"/>
        <end position="354"/>
    </location>
</feature>
<evidence type="ECO:0000313" key="5">
    <source>
        <dbReference type="EMBL" id="KPI45098.1"/>
    </source>
</evidence>
<dbReference type="InterPro" id="IPR002099">
    <property type="entry name" value="MutL/Mlh/PMS"/>
</dbReference>
<keyword evidence="6" id="KW-1185">Reference proteome</keyword>
<feature type="region of interest" description="Disordered" evidence="3">
    <location>
        <begin position="442"/>
        <end position="619"/>
    </location>
</feature>
<gene>
    <name evidence="5" type="ORF">AB675_2592</name>
</gene>
<dbReference type="InterPro" id="IPR014721">
    <property type="entry name" value="Ribsml_uS5_D2-typ_fold_subgr"/>
</dbReference>
<reference evidence="5 6" key="1">
    <citation type="submission" date="2015-06" db="EMBL/GenBank/DDBJ databases">
        <title>Draft genome of the ant-associated black yeast Phialophora attae CBS 131958.</title>
        <authorList>
            <person name="Moreno L.F."/>
            <person name="Stielow B.J."/>
            <person name="de Hoog S."/>
            <person name="Vicente V.A."/>
            <person name="Weiss V.A."/>
            <person name="de Vries M."/>
            <person name="Cruz L.M."/>
            <person name="Souza E.M."/>
        </authorList>
    </citation>
    <scope>NUCLEOTIDE SEQUENCE [LARGE SCALE GENOMIC DNA]</scope>
    <source>
        <strain evidence="5 6">CBS 131958</strain>
    </source>
</reference>
<dbReference type="SMART" id="SM01340">
    <property type="entry name" value="DNA_mis_repair"/>
    <property type="match status" value="1"/>
</dbReference>
<comment type="similarity">
    <text evidence="1">Belongs to the DNA mismatch repair MutL/HexB family.</text>
</comment>
<feature type="region of interest" description="Disordered" evidence="3">
    <location>
        <begin position="388"/>
        <end position="428"/>
    </location>
</feature>
<feature type="region of interest" description="Disordered" evidence="3">
    <location>
        <begin position="747"/>
        <end position="766"/>
    </location>
</feature>
<dbReference type="GO" id="GO:0061982">
    <property type="term" value="P:meiosis I cell cycle process"/>
    <property type="evidence" value="ECO:0007669"/>
    <property type="project" value="UniProtKB-ARBA"/>
</dbReference>
<comment type="caution">
    <text evidence="5">The sequence shown here is derived from an EMBL/GenBank/DDBJ whole genome shotgun (WGS) entry which is preliminary data.</text>
</comment>
<proteinExistence type="inferred from homology"/>
<dbReference type="Pfam" id="PF01119">
    <property type="entry name" value="DNA_mis_repair"/>
    <property type="match status" value="1"/>
</dbReference>
<dbReference type="InterPro" id="IPR013507">
    <property type="entry name" value="DNA_mismatch_S5_2-like"/>
</dbReference>
<dbReference type="GO" id="GO:0032389">
    <property type="term" value="C:MutLalpha complex"/>
    <property type="evidence" value="ECO:0007669"/>
    <property type="project" value="TreeGrafter"/>
</dbReference>
<dbReference type="SUPFAM" id="SSF55874">
    <property type="entry name" value="ATPase domain of HSP90 chaperone/DNA topoisomerase II/histidine kinase"/>
    <property type="match status" value="1"/>
</dbReference>
<dbReference type="RefSeq" id="XP_018005061.1">
    <property type="nucleotide sequence ID" value="XM_018142576.1"/>
</dbReference>
<evidence type="ECO:0000256" key="2">
    <source>
        <dbReference type="ARBA" id="ARBA00022763"/>
    </source>
</evidence>
<dbReference type="Gene3D" id="3.30.565.10">
    <property type="entry name" value="Histidine kinase-like ATPase, C-terminal domain"/>
    <property type="match status" value="1"/>
</dbReference>
<dbReference type="VEuPathDB" id="FungiDB:AB675_2592"/>
<dbReference type="NCBIfam" id="TIGR00585">
    <property type="entry name" value="mutl"/>
    <property type="match status" value="1"/>
</dbReference>
<dbReference type="InterPro" id="IPR014762">
    <property type="entry name" value="DNA_mismatch_repair_CS"/>
</dbReference>
<accession>A0A0N0NRH8</accession>
<feature type="compositionally biased region" description="Basic and acidic residues" evidence="3">
    <location>
        <begin position="753"/>
        <end position="766"/>
    </location>
</feature>
<evidence type="ECO:0000256" key="1">
    <source>
        <dbReference type="ARBA" id="ARBA00006082"/>
    </source>
</evidence>
<dbReference type="AlphaFoldDB" id="A0A0N0NRH8"/>
<evidence type="ECO:0000256" key="3">
    <source>
        <dbReference type="SAM" id="MobiDB-lite"/>
    </source>
</evidence>
<dbReference type="PROSITE" id="PS00058">
    <property type="entry name" value="DNA_MISMATCH_REPAIR_1"/>
    <property type="match status" value="1"/>
</dbReference>
<dbReference type="GO" id="GO:0006298">
    <property type="term" value="P:mismatch repair"/>
    <property type="evidence" value="ECO:0007669"/>
    <property type="project" value="InterPro"/>
</dbReference>
<feature type="compositionally biased region" description="Basic and acidic residues" evidence="3">
    <location>
        <begin position="507"/>
        <end position="518"/>
    </location>
</feature>
<dbReference type="STRING" id="1664694.A0A0N0NRH8"/>
<dbReference type="GO" id="GO:0030983">
    <property type="term" value="F:mismatched DNA binding"/>
    <property type="evidence" value="ECO:0007669"/>
    <property type="project" value="InterPro"/>
</dbReference>
<name>A0A0N0NRH8_9EURO</name>
<dbReference type="GO" id="GO:0016887">
    <property type="term" value="F:ATP hydrolysis activity"/>
    <property type="evidence" value="ECO:0007669"/>
    <property type="project" value="InterPro"/>
</dbReference>
<dbReference type="GeneID" id="28734456"/>
<feature type="compositionally biased region" description="Polar residues" evidence="3">
    <location>
        <begin position="458"/>
        <end position="478"/>
    </location>
</feature>
<dbReference type="FunFam" id="3.30.565.10:FF:000017">
    <property type="entry name" value="PMS1 homolog 1, mismatch repair system component"/>
    <property type="match status" value="1"/>
</dbReference>
<dbReference type="InterPro" id="IPR020568">
    <property type="entry name" value="Ribosomal_Su5_D2-typ_SF"/>
</dbReference>
<dbReference type="OrthoDB" id="10263226at2759"/>
<dbReference type="Pfam" id="PF13589">
    <property type="entry name" value="HATPase_c_3"/>
    <property type="match status" value="1"/>
</dbReference>
<protein>
    <submittedName>
        <fullName evidence="5">DNA mismatch repair protein MutL</fullName>
    </submittedName>
</protein>
<dbReference type="PANTHER" id="PTHR10073">
    <property type="entry name" value="DNA MISMATCH REPAIR PROTEIN MLH, PMS, MUTL"/>
    <property type="match status" value="1"/>
</dbReference>
<dbReference type="GO" id="GO:0005524">
    <property type="term" value="F:ATP binding"/>
    <property type="evidence" value="ECO:0007669"/>
    <property type="project" value="InterPro"/>
</dbReference>